<evidence type="ECO:0000313" key="5">
    <source>
        <dbReference type="Proteomes" id="UP000012024"/>
    </source>
</evidence>
<dbReference type="InterPro" id="IPR018357">
    <property type="entry name" value="Hexapep_transf_CS"/>
</dbReference>
<organism evidence="4 5">
    <name type="scientific">Xanthomarina gelatinilytica</name>
    <dbReference type="NCBI Taxonomy" id="1137281"/>
    <lineage>
        <taxon>Bacteria</taxon>
        <taxon>Pseudomonadati</taxon>
        <taxon>Bacteroidota</taxon>
        <taxon>Flavobacteriia</taxon>
        <taxon>Flavobacteriales</taxon>
        <taxon>Flavobacteriaceae</taxon>
        <taxon>Xanthomarina</taxon>
    </lineage>
</organism>
<evidence type="ECO:0000256" key="2">
    <source>
        <dbReference type="ARBA" id="ARBA00022737"/>
    </source>
</evidence>
<dbReference type="Proteomes" id="UP000012024">
    <property type="component" value="Unassembled WGS sequence"/>
</dbReference>
<dbReference type="GO" id="GO:0016746">
    <property type="term" value="F:acyltransferase activity"/>
    <property type="evidence" value="ECO:0007669"/>
    <property type="project" value="UniProtKB-KW"/>
</dbReference>
<proteinExistence type="predicted"/>
<dbReference type="PATRIC" id="fig|1137281.3.peg.460"/>
<keyword evidence="5" id="KW-1185">Reference proteome</keyword>
<evidence type="ECO:0000313" key="4">
    <source>
        <dbReference type="EMBL" id="EMQ95971.1"/>
    </source>
</evidence>
<evidence type="ECO:0000256" key="3">
    <source>
        <dbReference type="ARBA" id="ARBA00023315"/>
    </source>
</evidence>
<dbReference type="AlphaFoldDB" id="M7MLJ7"/>
<dbReference type="PROSITE" id="PS00101">
    <property type="entry name" value="HEXAPEP_TRANSFERASES"/>
    <property type="match status" value="1"/>
</dbReference>
<protein>
    <submittedName>
        <fullName evidence="4">Galactoside O-acetyltransferase</fullName>
    </submittedName>
</protein>
<dbReference type="Gene3D" id="2.160.10.10">
    <property type="entry name" value="Hexapeptide repeat proteins"/>
    <property type="match status" value="1"/>
</dbReference>
<gene>
    <name evidence="4" type="ORF">D778_01861</name>
</gene>
<name>M7MLJ7_9FLAO</name>
<accession>M7MLJ7</accession>
<comment type="caution">
    <text evidence="4">The sequence shown here is derived from an EMBL/GenBank/DDBJ whole genome shotgun (WGS) entry which is preliminary data.</text>
</comment>
<sequence>MGNAIRVWYLSRVLKILKASKETFIESKVYIGNARQVEIGEGVQINENVFIQGAVIGDYVMIAPNVSLLANMHKHDRIDIPMAKQGKTVGNPVIIEDDVWLGRNVIVMPGVKIEKGSIIAAGAVVTKNIPPYSVYGGVPAKFIKNRI</sequence>
<keyword evidence="3" id="KW-0012">Acyltransferase</keyword>
<dbReference type="Pfam" id="PF00132">
    <property type="entry name" value="Hexapep"/>
    <property type="match status" value="1"/>
</dbReference>
<dbReference type="PANTHER" id="PTHR23416">
    <property type="entry name" value="SIALIC ACID SYNTHASE-RELATED"/>
    <property type="match status" value="1"/>
</dbReference>
<dbReference type="InterPro" id="IPR011004">
    <property type="entry name" value="Trimer_LpxA-like_sf"/>
</dbReference>
<keyword evidence="1 4" id="KW-0808">Transferase</keyword>
<dbReference type="EMBL" id="ANLA01000004">
    <property type="protein sequence ID" value="EMQ95971.1"/>
    <property type="molecule type" value="Genomic_DNA"/>
</dbReference>
<reference evidence="4 5" key="1">
    <citation type="submission" date="2012-12" db="EMBL/GenBank/DDBJ databases">
        <title>Genome assembly of Formosa sp. AK20.</title>
        <authorList>
            <person name="Kumar R."/>
            <person name="Khatri I."/>
            <person name="Vaidya B."/>
            <person name="Subramanian S."/>
            <person name="Pinnaka A."/>
        </authorList>
    </citation>
    <scope>NUCLEOTIDE SEQUENCE [LARGE SCALE GENOMIC DNA]</scope>
    <source>
        <strain evidence="4 5">AK20</strain>
    </source>
</reference>
<dbReference type="eggNOG" id="COG0110">
    <property type="taxonomic scope" value="Bacteria"/>
</dbReference>
<evidence type="ECO:0000256" key="1">
    <source>
        <dbReference type="ARBA" id="ARBA00022679"/>
    </source>
</evidence>
<dbReference type="CDD" id="cd04647">
    <property type="entry name" value="LbH_MAT_like"/>
    <property type="match status" value="1"/>
</dbReference>
<dbReference type="InterPro" id="IPR001451">
    <property type="entry name" value="Hexapep"/>
</dbReference>
<keyword evidence="2" id="KW-0677">Repeat</keyword>
<dbReference type="SUPFAM" id="SSF51161">
    <property type="entry name" value="Trimeric LpxA-like enzymes"/>
    <property type="match status" value="1"/>
</dbReference>
<dbReference type="InterPro" id="IPR051159">
    <property type="entry name" value="Hexapeptide_acetyltransf"/>
</dbReference>